<evidence type="ECO:0000256" key="4">
    <source>
        <dbReference type="SAM" id="MobiDB-lite"/>
    </source>
</evidence>
<dbReference type="InterPro" id="IPR025961">
    <property type="entry name" value="Metal_resist"/>
</dbReference>
<evidence type="ECO:0000313" key="6">
    <source>
        <dbReference type="EMBL" id="PCI80229.1"/>
    </source>
</evidence>
<keyword evidence="5" id="KW-1133">Transmembrane helix</keyword>
<evidence type="ECO:0000313" key="7">
    <source>
        <dbReference type="Proteomes" id="UP000218767"/>
    </source>
</evidence>
<dbReference type="Proteomes" id="UP000218767">
    <property type="component" value="Unassembled WGS sequence"/>
</dbReference>
<accession>A0A2A4XDJ9</accession>
<organism evidence="6 7">
    <name type="scientific">SAR86 cluster bacterium</name>
    <dbReference type="NCBI Taxonomy" id="2030880"/>
    <lineage>
        <taxon>Bacteria</taxon>
        <taxon>Pseudomonadati</taxon>
        <taxon>Pseudomonadota</taxon>
        <taxon>Gammaproteobacteria</taxon>
        <taxon>SAR86 cluster</taxon>
    </lineage>
</organism>
<gene>
    <name evidence="6" type="ORF">COB20_03320</name>
</gene>
<keyword evidence="5" id="KW-0472">Membrane</keyword>
<comment type="similarity">
    <text evidence="1">Belongs to the ZraP family.</text>
</comment>
<sequence>MTKNRIFLLGLLLSISINLFFVGGIAFRIASFQGERFGRPLPPNVGWIVRDLEESRRSELEPQLRESFSEIFPIRREMMNAQRQVNNLMSAQPFDANALNAAFAELREANIRYQALSHDQTSEILVLLSEEERQAALEFVKRGGPRDGRDGFRGRDGGTGFPGPRGLDGQRPPPSPRPTDTDL</sequence>
<protein>
    <recommendedName>
        <fullName evidence="2">Signaling pathway modulator ZraP</fullName>
    </recommendedName>
    <alternativeName>
        <fullName evidence="3">Zinc resistance-associated protein</fullName>
    </alternativeName>
</protein>
<reference evidence="7" key="1">
    <citation type="submission" date="2017-08" db="EMBL/GenBank/DDBJ databases">
        <title>A dynamic microbial community with high functional redundancy inhabits the cold, oxic subseafloor aquifer.</title>
        <authorList>
            <person name="Tully B.J."/>
            <person name="Wheat C.G."/>
            <person name="Glazer B.T."/>
            <person name="Huber J.A."/>
        </authorList>
    </citation>
    <scope>NUCLEOTIDE SEQUENCE [LARGE SCALE GENOMIC DNA]</scope>
</reference>
<comment type="caution">
    <text evidence="6">The sequence shown here is derived from an EMBL/GenBank/DDBJ whole genome shotgun (WGS) entry which is preliminary data.</text>
</comment>
<evidence type="ECO:0000256" key="3">
    <source>
        <dbReference type="ARBA" id="ARBA00045001"/>
    </source>
</evidence>
<feature type="transmembrane region" description="Helical" evidence="5">
    <location>
        <begin position="6"/>
        <end position="30"/>
    </location>
</feature>
<dbReference type="AlphaFoldDB" id="A0A2A4XDJ9"/>
<evidence type="ECO:0000256" key="5">
    <source>
        <dbReference type="SAM" id="Phobius"/>
    </source>
</evidence>
<proteinExistence type="inferred from homology"/>
<evidence type="ECO:0000256" key="2">
    <source>
        <dbReference type="ARBA" id="ARBA00044983"/>
    </source>
</evidence>
<feature type="region of interest" description="Disordered" evidence="4">
    <location>
        <begin position="140"/>
        <end position="183"/>
    </location>
</feature>
<keyword evidence="5" id="KW-0812">Transmembrane</keyword>
<evidence type="ECO:0000256" key="1">
    <source>
        <dbReference type="ARBA" id="ARBA00044945"/>
    </source>
</evidence>
<dbReference type="EMBL" id="NVUL01000011">
    <property type="protein sequence ID" value="PCI80229.1"/>
    <property type="molecule type" value="Genomic_DNA"/>
</dbReference>
<name>A0A2A4XDJ9_9GAMM</name>
<feature type="compositionally biased region" description="Basic and acidic residues" evidence="4">
    <location>
        <begin position="140"/>
        <end position="156"/>
    </location>
</feature>
<dbReference type="Pfam" id="PF13801">
    <property type="entry name" value="Metal_resist"/>
    <property type="match status" value="1"/>
</dbReference>